<name>A0ABW5RZ67_9BACL</name>
<dbReference type="PIRSF" id="PIRSF000379">
    <property type="entry name" value="For_Ac_trans_1"/>
    <property type="match status" value="1"/>
</dbReference>
<dbReference type="NCBIfam" id="TIGR01774">
    <property type="entry name" value="PFL2-3"/>
    <property type="match status" value="1"/>
</dbReference>
<dbReference type="PANTHER" id="PTHR43641">
    <property type="entry name" value="FORMATE ACETYLTRANSFERASE 3-RELATED"/>
    <property type="match status" value="1"/>
</dbReference>
<feature type="domain" description="PFL" evidence="6">
    <location>
        <begin position="22"/>
        <end position="686"/>
    </location>
</feature>
<dbReference type="Pfam" id="PF01228">
    <property type="entry name" value="Gly_radical"/>
    <property type="match status" value="1"/>
</dbReference>
<feature type="domain" description="Glycine radical" evidence="5">
    <location>
        <begin position="693"/>
        <end position="814"/>
    </location>
</feature>
<dbReference type="InterPro" id="IPR051215">
    <property type="entry name" value="GRE"/>
</dbReference>
<dbReference type="PROSITE" id="PS00850">
    <property type="entry name" value="GLY_RADICAL_1"/>
    <property type="match status" value="1"/>
</dbReference>
<comment type="caution">
    <text evidence="7">The sequence shown here is derived from an EMBL/GenBank/DDBJ whole genome shotgun (WGS) entry which is preliminary data.</text>
</comment>
<dbReference type="Gene3D" id="3.20.70.20">
    <property type="match status" value="1"/>
</dbReference>
<evidence type="ECO:0000256" key="3">
    <source>
        <dbReference type="ARBA" id="ARBA00034302"/>
    </source>
</evidence>
<evidence type="ECO:0000256" key="1">
    <source>
        <dbReference type="ARBA" id="ARBA00022818"/>
    </source>
</evidence>
<gene>
    <name evidence="7" type="ORF">ACFSUE_00900</name>
</gene>
<evidence type="ECO:0000259" key="6">
    <source>
        <dbReference type="PROSITE" id="PS51554"/>
    </source>
</evidence>
<dbReference type="InterPro" id="IPR004184">
    <property type="entry name" value="PFL_dom"/>
</dbReference>
<protein>
    <submittedName>
        <fullName evidence="7">Glycyl radical protein</fullName>
    </submittedName>
</protein>
<dbReference type="PANTHER" id="PTHR43641:SF2">
    <property type="entry name" value="DEHYDRATASE YBIW-RELATED"/>
    <property type="match status" value="1"/>
</dbReference>
<dbReference type="PROSITE" id="PS51554">
    <property type="entry name" value="PFL"/>
    <property type="match status" value="1"/>
</dbReference>
<dbReference type="PROSITE" id="PS51149">
    <property type="entry name" value="GLY_RADICAL_2"/>
    <property type="match status" value="1"/>
</dbReference>
<dbReference type="SUPFAM" id="SSF51998">
    <property type="entry name" value="PFL-like glycyl radical enzymes"/>
    <property type="match status" value="1"/>
</dbReference>
<keyword evidence="2" id="KW-0456">Lyase</keyword>
<accession>A0ABW5RZ67</accession>
<proteinExistence type="predicted"/>
<dbReference type="CDD" id="cd01677">
    <property type="entry name" value="PFL2_DhaB_BssA"/>
    <property type="match status" value="1"/>
</dbReference>
<comment type="function">
    <text evidence="3">Catalyzes the conversion of pyruvate to formate and acetyl-CoA.</text>
</comment>
<keyword evidence="8" id="KW-1185">Reference proteome</keyword>
<dbReference type="InterPro" id="IPR019777">
    <property type="entry name" value="Form_AcTrfase_GR_CS"/>
</dbReference>
<dbReference type="Proteomes" id="UP001597399">
    <property type="component" value="Unassembled WGS sequence"/>
</dbReference>
<dbReference type="EMBL" id="JBHUMQ010000001">
    <property type="protein sequence ID" value="MFD2692207.1"/>
    <property type="molecule type" value="Genomic_DNA"/>
</dbReference>
<sequence length="814" mass="91873">MTAGSMIQAQAKRSAHFGELTPKMKRFRNSILDAKPFIDAERAVLVTQSYKEHADKQLDLKRAYMLENILEHMTIYIEDDTLIAGNQARKNRWAPVFPEYSMNWVIDELERFEKRPGDVFYITEETKKQLREIAPSWKHNTLEDRGLAAFPPHSKIFYDLGIIGADGNITSGDGHLAVDYKNVINYGLKSYEKRVKNALNHLNLTDIEDQKKLYFYEASLNVIKAVRDFAKRYANLAAEKAEAEKSPQRQTELKKMAQILNKIPYEPADTFYEAVQSIWLIHLVLQIESNGHSVSYGRMDQYLFPFYRRDVDRGILTDEQATELLTNLWMKTLTINKVRSWGHTEFSAGSPLYQNVTIGGQTPDKKDAVNGLSYLILRSVAQAHLTQPNLTVRYHRGLSDAFMRECIEVIKLGMGMPAFNNDEVIIPSFIKRGVKEEDAYNYSAIGCVETAVPGKWGYRCTGMSFINFPRTLLIIMNNGVDPETGKKLLEGSGHFVNMVSYEELEKAWDKGLREITRQSVIIENSCDLVLEQDCPDILCSTLTDDCIGRGKTIKEGGAVYDFISGLQVGIANLADSLSAVKKLVYDEKKISREELWEALTNDFADEKGEKIRQMLLSGAPKYGNDDDNVDELIRNAYQPYIDEIAKYKNTRYGRGPIGGLRNAGTSSISANVGQGHSTLATPDGRHARTALAEGCSPEHSMDHNGPTAVFKSVSKLPTTDITGGVLLNQKMSPQILQNEENCMKLVSLIRTFFNRLHGYHVQYNIVSRETLIDAQKHPENHRDLIVRVAGYSAFFTGLSKETQDDIIARTEQPL</sequence>
<evidence type="ECO:0000313" key="8">
    <source>
        <dbReference type="Proteomes" id="UP001597399"/>
    </source>
</evidence>
<evidence type="ECO:0000313" key="7">
    <source>
        <dbReference type="EMBL" id="MFD2692207.1"/>
    </source>
</evidence>
<reference evidence="8" key="1">
    <citation type="journal article" date="2019" name="Int. J. Syst. Evol. Microbiol.">
        <title>The Global Catalogue of Microorganisms (GCM) 10K type strain sequencing project: providing services to taxonomists for standard genome sequencing and annotation.</title>
        <authorList>
            <consortium name="The Broad Institute Genomics Platform"/>
            <consortium name="The Broad Institute Genome Sequencing Center for Infectious Disease"/>
            <person name="Wu L."/>
            <person name="Ma J."/>
        </authorList>
    </citation>
    <scope>NUCLEOTIDE SEQUENCE [LARGE SCALE GENOMIC DNA]</scope>
    <source>
        <strain evidence="8">TISTR 2466</strain>
    </source>
</reference>
<keyword evidence="1 4" id="KW-0556">Organic radical</keyword>
<evidence type="ECO:0000256" key="4">
    <source>
        <dbReference type="PROSITE-ProRule" id="PRU00493"/>
    </source>
</evidence>
<organism evidence="7 8">
    <name type="scientific">Sporolactobacillus shoreicorticis</name>
    <dbReference type="NCBI Taxonomy" id="1923877"/>
    <lineage>
        <taxon>Bacteria</taxon>
        <taxon>Bacillati</taxon>
        <taxon>Bacillota</taxon>
        <taxon>Bacilli</taxon>
        <taxon>Bacillales</taxon>
        <taxon>Sporolactobacillaceae</taxon>
        <taxon>Sporolactobacillus</taxon>
    </lineage>
</organism>
<dbReference type="Pfam" id="PF02901">
    <property type="entry name" value="PFL-like"/>
    <property type="match status" value="1"/>
</dbReference>
<feature type="modified residue" description="Glycine radical" evidence="4">
    <location>
        <position position="790"/>
    </location>
</feature>
<dbReference type="RefSeq" id="WP_253058735.1">
    <property type="nucleotide sequence ID" value="NZ_JAMXWM010000003.1"/>
</dbReference>
<evidence type="ECO:0000256" key="2">
    <source>
        <dbReference type="ARBA" id="ARBA00023239"/>
    </source>
</evidence>
<evidence type="ECO:0000259" key="5">
    <source>
        <dbReference type="PROSITE" id="PS51149"/>
    </source>
</evidence>
<dbReference type="InterPro" id="IPR001150">
    <property type="entry name" value="Gly_radical"/>
</dbReference>
<dbReference type="InterPro" id="IPR010098">
    <property type="entry name" value="PFL2/GDeHydtase_fam"/>
</dbReference>